<proteinExistence type="predicted"/>
<organism evidence="1">
    <name type="scientific">Eucalyptus grandis</name>
    <name type="common">Flooded gum</name>
    <dbReference type="NCBI Taxonomy" id="71139"/>
    <lineage>
        <taxon>Eukaryota</taxon>
        <taxon>Viridiplantae</taxon>
        <taxon>Streptophyta</taxon>
        <taxon>Embryophyta</taxon>
        <taxon>Tracheophyta</taxon>
        <taxon>Spermatophyta</taxon>
        <taxon>Magnoliopsida</taxon>
        <taxon>eudicotyledons</taxon>
        <taxon>Gunneridae</taxon>
        <taxon>Pentapetalae</taxon>
        <taxon>rosids</taxon>
        <taxon>malvids</taxon>
        <taxon>Myrtales</taxon>
        <taxon>Myrtaceae</taxon>
        <taxon>Myrtoideae</taxon>
        <taxon>Eucalypteae</taxon>
        <taxon>Eucalyptus</taxon>
    </lineage>
</organism>
<protein>
    <submittedName>
        <fullName evidence="1">Uncharacterized protein</fullName>
    </submittedName>
</protein>
<accession>A0A059BLT9</accession>
<dbReference type="EMBL" id="KK198758">
    <property type="protein sequence ID" value="KCW66675.1"/>
    <property type="molecule type" value="Genomic_DNA"/>
</dbReference>
<sequence length="72" mass="8870">MVLHLVMIVEMSRLWRLFYVLLLGDRCSWWRYLLLAFRRDRSLMVFYICFHSCYVTIPSIKISPLQKQWEVV</sequence>
<evidence type="ECO:0000313" key="1">
    <source>
        <dbReference type="EMBL" id="KCW66675.1"/>
    </source>
</evidence>
<dbReference type="InParanoid" id="A0A059BLT9"/>
<dbReference type="Gramene" id="KCW66675">
    <property type="protein sequence ID" value="KCW66675"/>
    <property type="gene ID" value="EUGRSUZ_F00447"/>
</dbReference>
<reference evidence="1" key="1">
    <citation type="submission" date="2013-07" db="EMBL/GenBank/DDBJ databases">
        <title>The genome of Eucalyptus grandis.</title>
        <authorList>
            <person name="Schmutz J."/>
            <person name="Hayes R."/>
            <person name="Myburg A."/>
            <person name="Tuskan G."/>
            <person name="Grattapaglia D."/>
            <person name="Rokhsar D.S."/>
        </authorList>
    </citation>
    <scope>NUCLEOTIDE SEQUENCE</scope>
    <source>
        <tissue evidence="1">Leaf extractions</tissue>
    </source>
</reference>
<name>A0A059BLT9_EUCGR</name>
<gene>
    <name evidence="1" type="ORF">EUGRSUZ_F00447</name>
</gene>
<dbReference type="AlphaFoldDB" id="A0A059BLT9"/>